<dbReference type="RefSeq" id="WP_185740546.1">
    <property type="nucleotide sequence ID" value="NZ_VFOM01000002.1"/>
</dbReference>
<gene>
    <name evidence="2" type="ORF">FB562_2227</name>
</gene>
<evidence type="ECO:0000313" key="2">
    <source>
        <dbReference type="EMBL" id="TQL46703.1"/>
    </source>
</evidence>
<dbReference type="AlphaFoldDB" id="A0A542YF39"/>
<protein>
    <submittedName>
        <fullName evidence="2">Uncharacterized protein</fullName>
    </submittedName>
</protein>
<sequence length="54" mass="6243">MSYGINPNNLRRESRRRRIESWASFWILLATCYVVLAIAVGALFIFNQLLKGTI</sequence>
<feature type="transmembrane region" description="Helical" evidence="1">
    <location>
        <begin position="21"/>
        <end position="46"/>
    </location>
</feature>
<evidence type="ECO:0000256" key="1">
    <source>
        <dbReference type="SAM" id="Phobius"/>
    </source>
</evidence>
<keyword evidence="1" id="KW-0472">Membrane</keyword>
<name>A0A542YF39_9MICO</name>
<proteinExistence type="predicted"/>
<reference evidence="2 3" key="1">
    <citation type="submission" date="2019-06" db="EMBL/GenBank/DDBJ databases">
        <title>Sequencing the genomes of 1000 actinobacteria strains.</title>
        <authorList>
            <person name="Klenk H.-P."/>
        </authorList>
    </citation>
    <scope>NUCLEOTIDE SEQUENCE [LARGE SCALE GENOMIC DNA]</scope>
    <source>
        <strain evidence="2 3">DSM 26477</strain>
    </source>
</reference>
<organism evidence="2 3">
    <name type="scientific">Homoserinimonas aerilata</name>
    <dbReference type="NCBI Taxonomy" id="1162970"/>
    <lineage>
        <taxon>Bacteria</taxon>
        <taxon>Bacillati</taxon>
        <taxon>Actinomycetota</taxon>
        <taxon>Actinomycetes</taxon>
        <taxon>Micrococcales</taxon>
        <taxon>Microbacteriaceae</taxon>
        <taxon>Homoserinimonas</taxon>
    </lineage>
</organism>
<dbReference type="EMBL" id="VFOM01000002">
    <property type="protein sequence ID" value="TQL46703.1"/>
    <property type="molecule type" value="Genomic_DNA"/>
</dbReference>
<accession>A0A542YF39</accession>
<keyword evidence="1" id="KW-0812">Transmembrane</keyword>
<evidence type="ECO:0000313" key="3">
    <source>
        <dbReference type="Proteomes" id="UP000317998"/>
    </source>
</evidence>
<comment type="caution">
    <text evidence="2">The sequence shown here is derived from an EMBL/GenBank/DDBJ whole genome shotgun (WGS) entry which is preliminary data.</text>
</comment>
<keyword evidence="1" id="KW-1133">Transmembrane helix</keyword>
<keyword evidence="3" id="KW-1185">Reference proteome</keyword>
<dbReference type="Proteomes" id="UP000317998">
    <property type="component" value="Unassembled WGS sequence"/>
</dbReference>